<evidence type="ECO:0000313" key="10">
    <source>
        <dbReference type="EMBL" id="CDS24534.1"/>
    </source>
</evidence>
<evidence type="ECO:0000256" key="6">
    <source>
        <dbReference type="SAM" id="MobiDB-lite"/>
    </source>
</evidence>
<dbReference type="PROSITE" id="PS50119">
    <property type="entry name" value="ZF_BBOX"/>
    <property type="match status" value="1"/>
</dbReference>
<dbReference type="Gene3D" id="3.30.40.10">
    <property type="entry name" value="Zinc/RING finger domain, C3HC4 (zinc finger)"/>
    <property type="match status" value="1"/>
</dbReference>
<protein>
    <submittedName>
        <fullName evidence="12">RING-type domain-containing protein</fullName>
    </submittedName>
</protein>
<feature type="domain" description="B box-type" evidence="9">
    <location>
        <begin position="290"/>
        <end position="333"/>
    </location>
</feature>
<reference evidence="10" key="2">
    <citation type="submission" date="2014-06" db="EMBL/GenBank/DDBJ databases">
        <authorList>
            <person name="Aslett M."/>
        </authorList>
    </citation>
    <scope>NUCLEOTIDE SEQUENCE</scope>
</reference>
<dbReference type="InterPro" id="IPR001841">
    <property type="entry name" value="Znf_RING"/>
</dbReference>
<dbReference type="InterPro" id="IPR050143">
    <property type="entry name" value="TRIM/RBCC"/>
</dbReference>
<sequence>MASTNEDLICEVCKKLIRDPYSLPCGHTFCLLPCLLSNANAKTASCIHCRGTFDVAEVRPNYNVIVRLNQLAWERQQQQNLRQDQKEDQKHGHQQDRGKEHQSEMATLTAALENTSLTYGIGWQENDYQSRRGASRPPSAEQSINRSRTKSSSLPPLAPPATSASVPASPPEECQRVFISGISHKTTADSLRAALSTLGPIKACGISPSRGFAMVVFERPETAELAISTRWHIIDDELVEIQAFMPNEMSKRARHVPETGHDIGGQHGLHSSRWEQAQNAKQKDYQRLEEKCIPCSTCRAPVEARLLKFCDHCHRDICLQCRANHRDNYILMLQAKLDDLPRHLAALKSKSPVLRSEKKAKDEFIDALDKAVLRLNVAANKALSTTIAKLETTVGVGDTLIDAFKQRVRGLSGEVGKIDDVYARLEGITNLREAMAQWKSLEKLRDEVKRLGGMMDLPPLPIMQMRLSDQLTKVGLQLNEFNLISGGSGPLSPLPSAFDIVNKW</sequence>
<dbReference type="OrthoDB" id="6159137at2759"/>
<evidence type="ECO:0000259" key="8">
    <source>
        <dbReference type="PROSITE" id="PS50102"/>
    </source>
</evidence>
<evidence type="ECO:0000256" key="2">
    <source>
        <dbReference type="ARBA" id="ARBA00022771"/>
    </source>
</evidence>
<feature type="region of interest" description="Disordered" evidence="6">
    <location>
        <begin position="78"/>
        <end position="104"/>
    </location>
</feature>
<gene>
    <name evidence="10" type="ORF">EgrG_000300500</name>
</gene>
<dbReference type="EMBL" id="LK028609">
    <property type="protein sequence ID" value="CDS24534.1"/>
    <property type="molecule type" value="Genomic_DNA"/>
</dbReference>
<dbReference type="SUPFAM" id="SSF57850">
    <property type="entry name" value="RING/U-box"/>
    <property type="match status" value="1"/>
</dbReference>
<keyword evidence="5" id="KW-0694">RNA-binding</keyword>
<dbReference type="Proteomes" id="UP000492820">
    <property type="component" value="Unassembled WGS sequence"/>
</dbReference>
<feature type="compositionally biased region" description="Basic and acidic residues" evidence="6">
    <location>
        <begin position="83"/>
        <end position="103"/>
    </location>
</feature>
<reference evidence="10 11" key="1">
    <citation type="journal article" date="2013" name="Nature">
        <title>The genomes of four tapeworm species reveal adaptations to parasitism.</title>
        <authorList>
            <person name="Tsai I.J."/>
            <person name="Zarowiecki M."/>
            <person name="Holroyd N."/>
            <person name="Garciarrubio A."/>
            <person name="Sanchez-Flores A."/>
            <person name="Brooks K.L."/>
            <person name="Tracey A."/>
            <person name="Bobes R.J."/>
            <person name="Fragoso G."/>
            <person name="Sciutto E."/>
            <person name="Aslett M."/>
            <person name="Beasley H."/>
            <person name="Bennett H.M."/>
            <person name="Cai J."/>
            <person name="Camicia F."/>
            <person name="Clark R."/>
            <person name="Cucher M."/>
            <person name="De Silva N."/>
            <person name="Day T.A."/>
            <person name="Deplazes P."/>
            <person name="Estrada K."/>
            <person name="Fernandez C."/>
            <person name="Holland P.W."/>
            <person name="Hou J."/>
            <person name="Hu S."/>
            <person name="Huckvale T."/>
            <person name="Hung S.S."/>
            <person name="Kamenetzky L."/>
            <person name="Keane J.A."/>
            <person name="Kiss F."/>
            <person name="Koziol U."/>
            <person name="Lambert O."/>
            <person name="Liu K."/>
            <person name="Luo X."/>
            <person name="Luo Y."/>
            <person name="Macchiaroli N."/>
            <person name="Nichol S."/>
            <person name="Paps J."/>
            <person name="Parkinson J."/>
            <person name="Pouchkina-Stantcheva N."/>
            <person name="Riddiford N."/>
            <person name="Rosenzvit M."/>
            <person name="Salinas G."/>
            <person name="Wasmuth J.D."/>
            <person name="Zamanian M."/>
            <person name="Zheng Y."/>
            <person name="Cai X."/>
            <person name="Soberon X."/>
            <person name="Olson P.D."/>
            <person name="Laclette J.P."/>
            <person name="Brehm K."/>
            <person name="Berriman M."/>
            <person name="Garciarrubio A."/>
            <person name="Bobes R.J."/>
            <person name="Fragoso G."/>
            <person name="Sanchez-Flores A."/>
            <person name="Estrada K."/>
            <person name="Cevallos M.A."/>
            <person name="Morett E."/>
            <person name="Gonzalez V."/>
            <person name="Portillo T."/>
            <person name="Ochoa-Leyva A."/>
            <person name="Jose M.V."/>
            <person name="Sciutto E."/>
            <person name="Landa A."/>
            <person name="Jimenez L."/>
            <person name="Valdes V."/>
            <person name="Carrero J.C."/>
            <person name="Larralde C."/>
            <person name="Morales-Montor J."/>
            <person name="Limon-Lason J."/>
            <person name="Soberon X."/>
            <person name="Laclette J.P."/>
        </authorList>
    </citation>
    <scope>NUCLEOTIDE SEQUENCE [LARGE SCALE GENOMIC DNA]</scope>
</reference>
<dbReference type="InterPro" id="IPR035979">
    <property type="entry name" value="RBD_domain_sf"/>
</dbReference>
<dbReference type="WBParaSite" id="EgrG_000300500">
    <property type="protein sequence ID" value="EgrG_000300500"/>
    <property type="gene ID" value="EgrG_000300500"/>
</dbReference>
<reference evidence="12" key="3">
    <citation type="submission" date="2020-10" db="UniProtKB">
        <authorList>
            <consortium name="WormBaseParasite"/>
        </authorList>
    </citation>
    <scope>IDENTIFICATION</scope>
</reference>
<feature type="domain" description="RING-type" evidence="7">
    <location>
        <begin position="10"/>
        <end position="50"/>
    </location>
</feature>
<evidence type="ECO:0000259" key="9">
    <source>
        <dbReference type="PROSITE" id="PS50119"/>
    </source>
</evidence>
<evidence type="ECO:0000256" key="4">
    <source>
        <dbReference type="PROSITE-ProRule" id="PRU00024"/>
    </source>
</evidence>
<feature type="compositionally biased region" description="Low complexity" evidence="6">
    <location>
        <begin position="151"/>
        <end position="167"/>
    </location>
</feature>
<evidence type="ECO:0000313" key="12">
    <source>
        <dbReference type="WBParaSite" id="EgrG_000300500"/>
    </source>
</evidence>
<dbReference type="InterPro" id="IPR000315">
    <property type="entry name" value="Znf_B-box"/>
</dbReference>
<dbReference type="PANTHER" id="PTHR24103">
    <property type="entry name" value="E3 UBIQUITIN-PROTEIN LIGASE TRIM"/>
    <property type="match status" value="1"/>
</dbReference>
<dbReference type="PROSITE" id="PS50102">
    <property type="entry name" value="RRM"/>
    <property type="match status" value="1"/>
</dbReference>
<dbReference type="GO" id="GO:0003723">
    <property type="term" value="F:RNA binding"/>
    <property type="evidence" value="ECO:0007669"/>
    <property type="project" value="UniProtKB-UniRule"/>
</dbReference>
<dbReference type="InterPro" id="IPR000504">
    <property type="entry name" value="RRM_dom"/>
</dbReference>
<evidence type="ECO:0000313" key="11">
    <source>
        <dbReference type="Proteomes" id="UP000492820"/>
    </source>
</evidence>
<feature type="region of interest" description="Disordered" evidence="6">
    <location>
        <begin position="128"/>
        <end position="170"/>
    </location>
</feature>
<keyword evidence="1" id="KW-0479">Metal-binding</keyword>
<name>A0A068WXE2_ECHGR</name>
<dbReference type="AlphaFoldDB" id="A0A068WXE2"/>
<keyword evidence="3" id="KW-0862">Zinc</keyword>
<dbReference type="GO" id="GO:0008270">
    <property type="term" value="F:zinc ion binding"/>
    <property type="evidence" value="ECO:0007669"/>
    <property type="project" value="UniProtKB-KW"/>
</dbReference>
<feature type="domain" description="RRM" evidence="8">
    <location>
        <begin position="175"/>
        <end position="248"/>
    </location>
</feature>
<dbReference type="InterPro" id="IPR013083">
    <property type="entry name" value="Znf_RING/FYVE/PHD"/>
</dbReference>
<dbReference type="Gene3D" id="3.30.70.330">
    <property type="match status" value="1"/>
</dbReference>
<accession>A0A068WXE2</accession>
<organism evidence="10">
    <name type="scientific">Echinococcus granulosus</name>
    <name type="common">Hydatid tapeworm</name>
    <dbReference type="NCBI Taxonomy" id="6210"/>
    <lineage>
        <taxon>Eukaryota</taxon>
        <taxon>Metazoa</taxon>
        <taxon>Spiralia</taxon>
        <taxon>Lophotrochozoa</taxon>
        <taxon>Platyhelminthes</taxon>
        <taxon>Cestoda</taxon>
        <taxon>Eucestoda</taxon>
        <taxon>Cyclophyllidea</taxon>
        <taxon>Taeniidae</taxon>
        <taxon>Echinococcus</taxon>
        <taxon>Echinococcus granulosus group</taxon>
    </lineage>
</organism>
<keyword evidence="2 4" id="KW-0863">Zinc-finger</keyword>
<dbReference type="SUPFAM" id="SSF54928">
    <property type="entry name" value="RNA-binding domain, RBD"/>
    <property type="match status" value="1"/>
</dbReference>
<dbReference type="PROSITE" id="PS50089">
    <property type="entry name" value="ZF_RING_2"/>
    <property type="match status" value="1"/>
</dbReference>
<proteinExistence type="predicted"/>
<dbReference type="Pfam" id="PF00076">
    <property type="entry name" value="RRM_1"/>
    <property type="match status" value="1"/>
</dbReference>
<evidence type="ECO:0000256" key="3">
    <source>
        <dbReference type="ARBA" id="ARBA00022833"/>
    </source>
</evidence>
<evidence type="ECO:0000256" key="5">
    <source>
        <dbReference type="PROSITE-ProRule" id="PRU00176"/>
    </source>
</evidence>
<dbReference type="SMART" id="SM00360">
    <property type="entry name" value="RRM"/>
    <property type="match status" value="1"/>
</dbReference>
<evidence type="ECO:0000259" key="7">
    <source>
        <dbReference type="PROSITE" id="PS50089"/>
    </source>
</evidence>
<dbReference type="InterPro" id="IPR012677">
    <property type="entry name" value="Nucleotide-bd_a/b_plait_sf"/>
</dbReference>
<evidence type="ECO:0000256" key="1">
    <source>
        <dbReference type="ARBA" id="ARBA00022723"/>
    </source>
</evidence>